<feature type="region of interest" description="Disordered" evidence="1">
    <location>
        <begin position="1"/>
        <end position="113"/>
    </location>
</feature>
<feature type="compositionally biased region" description="Acidic residues" evidence="1">
    <location>
        <begin position="53"/>
        <end position="72"/>
    </location>
</feature>
<feature type="compositionally biased region" description="Gly residues" evidence="1">
    <location>
        <begin position="345"/>
        <end position="356"/>
    </location>
</feature>
<sequence length="1202" mass="121186">MEEQPSAVTGRPANPAGSQRPAGEAAPLSPAGPEQDECPMSSSGGDGEPAAGDGEDSEEGDEALAAGDDGDEAGIAGGDGDEEDAGGEGEAAAAAGSGGAARAGRRRREGQKREYVKWTPEEESVFYEALRDVAGQKPEACCKEVCQRLRGSKAYAQVRHYYYRLIKRLNKIMGPCAPLDIKNPMQVHRAMIKFWEVLQQQGMEGTCMVAIMKKPRKQKELSTTVQRGVRAVLRTSAKAGGGSAVGGGGARKRKTRGAEEGGGGAAAAAAAEGAKAAAAAQALAAMEQVQPDVDMTDVEAPPAKARRTTGRSTRLQAQALAVEQQQQQQQLEQQQASQQAAPPEGCGGTAVGGGAPVHGSSQSETGAHEGSAAVQQPASSSHTVGSQPPAAGQPVRGGSGAAHSFRSSSGAGASGVVLEGGSMGQASGKLRLQLMPLDGTTAAVMADAGLHPFLELTLGTGKSLASVLRHLATKWAAAAAGVGSSLPYVHPPADGPLPLRGVRWGGPDCGSEMKVGDIYSTLHCPTPFQLLYSWAGAAADTPKPRARGAARQTSSRATSQQQQRQQSARKDELTAALREAITAVAAQGPAQGPTPSQQQRQQQAQQQQAQQPGSFMQLLNSSDALAAAQPAGSMGMAAAPAAFMPSFDPATAAFAAVPPAYVQPPSDAAMAFVPADLGALPMGRYDQQPPTLEIGAAQRAVQPAGTARKHRSKARAAARAATAGGGGQPAQPDGSPAAAASDGGEQAAGASSDPRKPRGLLGLLQTPAVDKPARAARLRKAAPQRKTTVAGGRAGKGGGRQKKQTAAAAAAAAQQQQQQQQQQFGGVPLAPGFAHGHFTWALMQPQAVQQEAAVPVLQPAVVSVLQQQHAALQRAPAQHAQHEAPGGDGAGLGQPAPLEWATGGDTLMQFLDAHAVATAAAFPPGLSLFGSPQEQEAAGDDAVDDAGPPLPGTDDFSLKSWPSLSPPSNFQLPDGFDTGLSPLMPGRKLPAPGAGGAATLTGGGSAKPGCAGAAAAAAAAALGPTDFSMLLAGVKGSEAAEGGCAAPKQPVAVAPSRQQQQQQRLQAAQQAAPQQQQQQQPPAAVDTLFGGGASTLLGFLGPAGGGASKHAALPGSQAQGQAPGGGAVPPLQDKDLADLTFDFGSLLGVGDAAPSWLGPAVGDGGGGGARTQHQPQLQQQRQVSALGDRPFASLFGDKAACP</sequence>
<feature type="region of interest" description="Disordered" evidence="1">
    <location>
        <begin position="1158"/>
        <end position="1184"/>
    </location>
</feature>
<feature type="compositionally biased region" description="Basic residues" evidence="1">
    <location>
        <begin position="774"/>
        <end position="783"/>
    </location>
</feature>
<feature type="compositionally biased region" description="Low complexity" evidence="1">
    <location>
        <begin position="958"/>
        <end position="968"/>
    </location>
</feature>
<feature type="region of interest" description="Disordered" evidence="1">
    <location>
        <begin position="927"/>
        <end position="995"/>
    </location>
</feature>
<feature type="region of interest" description="Disordered" evidence="1">
    <location>
        <begin position="541"/>
        <end position="572"/>
    </location>
</feature>
<dbReference type="AlphaFoldDB" id="A0A2P6VML3"/>
<dbReference type="PANTHER" id="PTHR46007:SF8">
    <property type="entry name" value="C2H2-TYPE DOMAIN-CONTAINING PROTEIN"/>
    <property type="match status" value="1"/>
</dbReference>
<evidence type="ECO:0000313" key="3">
    <source>
        <dbReference type="Proteomes" id="UP000239649"/>
    </source>
</evidence>
<protein>
    <submittedName>
        <fullName evidence="2">TSL-kinase interacting 1 isoform X1 isoform B</fullName>
    </submittedName>
</protein>
<feature type="compositionally biased region" description="Basic residues" evidence="1">
    <location>
        <begin position="707"/>
        <end position="716"/>
    </location>
</feature>
<feature type="region of interest" description="Disordered" evidence="1">
    <location>
        <begin position="698"/>
        <end position="805"/>
    </location>
</feature>
<reference evidence="2 3" key="1">
    <citation type="journal article" date="2018" name="Plant J.">
        <title>Genome sequences of Chlorella sorokiniana UTEX 1602 and Micractinium conductrix SAG 241.80: implications to maltose excretion by a green alga.</title>
        <authorList>
            <person name="Arriola M.B."/>
            <person name="Velmurugan N."/>
            <person name="Zhang Y."/>
            <person name="Plunkett M.H."/>
            <person name="Hondzo H."/>
            <person name="Barney B.M."/>
        </authorList>
    </citation>
    <scope>NUCLEOTIDE SEQUENCE [LARGE SCALE GENOMIC DNA]</scope>
    <source>
        <strain evidence="2 3">SAG 241.80</strain>
    </source>
</reference>
<dbReference type="GO" id="GO:0016592">
    <property type="term" value="C:mediator complex"/>
    <property type="evidence" value="ECO:0007669"/>
    <property type="project" value="TreeGrafter"/>
</dbReference>
<evidence type="ECO:0000313" key="2">
    <source>
        <dbReference type="EMBL" id="PSC75320.1"/>
    </source>
</evidence>
<feature type="compositionally biased region" description="Low complexity" evidence="1">
    <location>
        <begin position="1172"/>
        <end position="1182"/>
    </location>
</feature>
<feature type="region of interest" description="Disordered" evidence="1">
    <location>
        <begin position="1106"/>
        <end position="1133"/>
    </location>
</feature>
<dbReference type="GO" id="GO:0045944">
    <property type="term" value="P:positive regulation of transcription by RNA polymerase II"/>
    <property type="evidence" value="ECO:0007669"/>
    <property type="project" value="TreeGrafter"/>
</dbReference>
<feature type="compositionally biased region" description="Low complexity" evidence="1">
    <location>
        <begin position="597"/>
        <end position="611"/>
    </location>
</feature>
<name>A0A2P6VML3_9CHLO</name>
<feature type="region of interest" description="Disordered" evidence="1">
    <location>
        <begin position="587"/>
        <end position="612"/>
    </location>
</feature>
<proteinExistence type="predicted"/>
<feature type="compositionally biased region" description="Gly residues" evidence="1">
    <location>
        <begin position="239"/>
        <end position="249"/>
    </location>
</feature>
<feature type="compositionally biased region" description="Low complexity" evidence="1">
    <location>
        <begin position="549"/>
        <end position="566"/>
    </location>
</feature>
<feature type="compositionally biased region" description="Low complexity" evidence="1">
    <location>
        <begin position="319"/>
        <end position="341"/>
    </location>
</feature>
<dbReference type="OrthoDB" id="515799at2759"/>
<keyword evidence="3" id="KW-1185">Reference proteome</keyword>
<organism evidence="2 3">
    <name type="scientific">Micractinium conductrix</name>
    <dbReference type="NCBI Taxonomy" id="554055"/>
    <lineage>
        <taxon>Eukaryota</taxon>
        <taxon>Viridiplantae</taxon>
        <taxon>Chlorophyta</taxon>
        <taxon>core chlorophytes</taxon>
        <taxon>Trebouxiophyceae</taxon>
        <taxon>Chlorellales</taxon>
        <taxon>Chlorellaceae</taxon>
        <taxon>Chlorella clade</taxon>
        <taxon>Micractinium</taxon>
    </lineage>
</organism>
<dbReference type="EMBL" id="LHPF02000002">
    <property type="protein sequence ID" value="PSC75320.1"/>
    <property type="molecule type" value="Genomic_DNA"/>
</dbReference>
<dbReference type="InterPro" id="IPR051647">
    <property type="entry name" value="Mediator_comp_sub12"/>
</dbReference>
<feature type="compositionally biased region" description="Polar residues" evidence="1">
    <location>
        <begin position="373"/>
        <end position="386"/>
    </location>
</feature>
<dbReference type="GO" id="GO:0003713">
    <property type="term" value="F:transcription coactivator activity"/>
    <property type="evidence" value="ECO:0007669"/>
    <property type="project" value="TreeGrafter"/>
</dbReference>
<feature type="region of interest" description="Disordered" evidence="1">
    <location>
        <begin position="873"/>
        <end position="895"/>
    </location>
</feature>
<dbReference type="Proteomes" id="UP000239649">
    <property type="component" value="Unassembled WGS sequence"/>
</dbReference>
<comment type="caution">
    <text evidence="2">The sequence shown here is derived from an EMBL/GenBank/DDBJ whole genome shotgun (WGS) entry which is preliminary data.</text>
</comment>
<feature type="compositionally biased region" description="Low complexity" evidence="1">
    <location>
        <begin position="401"/>
        <end position="412"/>
    </location>
</feature>
<accession>A0A2P6VML3</accession>
<feature type="compositionally biased region" description="Low complexity" evidence="1">
    <location>
        <begin position="729"/>
        <end position="752"/>
    </location>
</feature>
<feature type="compositionally biased region" description="Low complexity" evidence="1">
    <location>
        <begin position="1111"/>
        <end position="1121"/>
    </location>
</feature>
<feature type="region of interest" description="Disordered" evidence="1">
    <location>
        <begin position="319"/>
        <end position="412"/>
    </location>
</feature>
<gene>
    <name evidence="2" type="ORF">C2E20_1572</name>
</gene>
<feature type="compositionally biased region" description="Low complexity" evidence="1">
    <location>
        <begin position="1049"/>
        <end position="1084"/>
    </location>
</feature>
<dbReference type="PANTHER" id="PTHR46007">
    <property type="entry name" value="MEDIATOR OF RNA POLYMERASE II TRANSCRIPTION SUBUNIT 12"/>
    <property type="match status" value="1"/>
</dbReference>
<feature type="region of interest" description="Disordered" evidence="1">
    <location>
        <begin position="239"/>
        <end position="261"/>
    </location>
</feature>
<feature type="region of interest" description="Disordered" evidence="1">
    <location>
        <begin position="1040"/>
        <end position="1088"/>
    </location>
</feature>
<dbReference type="GO" id="GO:0016301">
    <property type="term" value="F:kinase activity"/>
    <property type="evidence" value="ECO:0007669"/>
    <property type="project" value="UniProtKB-KW"/>
</dbReference>
<evidence type="ECO:0000256" key="1">
    <source>
        <dbReference type="SAM" id="MobiDB-lite"/>
    </source>
</evidence>